<comment type="caution">
    <text evidence="4">The sequence shown here is derived from an EMBL/GenBank/DDBJ whole genome shotgun (WGS) entry which is preliminary data.</text>
</comment>
<name>A0AA39HQI3_9BILA</name>
<feature type="compositionally biased region" description="Basic and acidic residues" evidence="1">
    <location>
        <begin position="1181"/>
        <end position="1196"/>
    </location>
</feature>
<keyword evidence="3" id="KW-0732">Signal</keyword>
<evidence type="ECO:0000313" key="5">
    <source>
        <dbReference type="Proteomes" id="UP001175271"/>
    </source>
</evidence>
<feature type="transmembrane region" description="Helical" evidence="2">
    <location>
        <begin position="495"/>
        <end position="512"/>
    </location>
</feature>
<proteinExistence type="predicted"/>
<feature type="compositionally biased region" description="Low complexity" evidence="1">
    <location>
        <begin position="1200"/>
        <end position="1214"/>
    </location>
</feature>
<accession>A0AA39HQI3</accession>
<dbReference type="EMBL" id="JAUCMV010000003">
    <property type="protein sequence ID" value="KAK0409604.1"/>
    <property type="molecule type" value="Genomic_DNA"/>
</dbReference>
<feature type="compositionally biased region" description="Polar residues" evidence="1">
    <location>
        <begin position="778"/>
        <end position="792"/>
    </location>
</feature>
<keyword evidence="2" id="KW-0472">Membrane</keyword>
<feature type="region of interest" description="Disordered" evidence="1">
    <location>
        <begin position="1071"/>
        <end position="1141"/>
    </location>
</feature>
<evidence type="ECO:0000256" key="2">
    <source>
        <dbReference type="SAM" id="Phobius"/>
    </source>
</evidence>
<feature type="transmembrane region" description="Helical" evidence="2">
    <location>
        <begin position="80"/>
        <end position="101"/>
    </location>
</feature>
<sequence>MSANLTILLLSAILAASISTIASESISGLTNSLSGPALQAAGTVINTVDTAENTVFGLTGSAVGIVKGVGSPLLGVVDGALAPIVGFLMISCGIVMIEFLFRTRTLPKLDIPHEMPRPALIGAVALTIGIVIGYIYFIVFNYAFQNCDKLVDALYGSEFWLEVVYSVIMVLFCALSLVYILQRCYYGAINTNLDKVCRLWINVTFCVVWVKIVVYKGYLSHQELCQRKELEGYWCPVMKRHYECSPADDLNGTQKIWYYLNKGLLNSAIISCASEFFPVLLIAHWLACGGAEEKADDLLRKRQMRQGVRGLLREFMKDISRVYTANPNLKNPPLRVQTYTKICVNGITYIATALMIVRWFIFFYYSIDFDTLALKHWNVNDYMQIVANSFQLLMFLMVIWRWTWCLNGDRLDAHHKAQARGDIIILFGCALLLLIKFCLQAAEIECQRADGFIRTHEAILRTISLAMVQATLWIQYLCVRKLLALNDKDIRATRHFLPSIALCGVLLAWIHFGSTFLDTSVIKYQLTDDKFDFSQSTLVIMIFTQTIFPADYLYAFTVSGCWLEVVLRYLETGWFQLGVPRLVHGEAHHGDDEEGGVSFLHAALRFAHRKRFGSESTISESSEEDPPITISNVGTDAIEVERNGVIYKIDIPKYGIGNGATKLSNRKLFPIPSDSLATISNERIRSSSLHPNQRLRSLTSKSAATMASIEDDKKPKVLGTMNLKTALGELTKTAISSTSPSAVASKLPKGARIIRLSSVAKKPDSLGTIIGSGGQKAPQLSPQASRPSTSAAPLTYNDRVEWSTTEDGSEVAIFHSTRYPNHTFKFFVSTRANGDKYAYCMQCLDVNQRRTELQQSVLSQPTIQIINKRWMEHPDFPKENHICMGAAADKGTNKKTLPDTSNLKVIRFKSAVTGAPKPQLEQAGPYRTLVAGRTIGSGLNRGRIIINNYKLKFSVDSMKILRDTPGGPYIIEEMIAANGDASKVQNRVRLSLVRIMTEYLMQNCMRPGFPTTNERITYTQMFLAQLPVTFDVLPFSRPKGYIDKRIKRLRHSLSTRKRINGNVPMPLVMAARSSSLSSSERTARNRSTKSSSRSEDDDYDDESESAEDVDDNDEESQIDGDEADDSQLNDDLGDEDDEMDVEGSTNNLLLNVIEDQIMSEQARRKQSPVPEKVTISVKVKGDNDVDDGEKAKDLDTVKPSTSSAHSHHMSTITTPSGKKRRIISNQNGDATPPKIAHINTSLTPAQNRDLNARRSYLEQLKQSNPEKYVSRYMERYPRIFQSNKSIHEEFLNICPQVKSAQPGNFSPSWKAFWTKRIVRYVKNLNIDEVFDLGEDADDDTVSRHAFDQLLFVFMTKQREYFRDHLWKIVLKCTSIDDLNKLMDDSTPVEHPIIVQLTRGVVSQYFVVCDKEIIPVEGKFTEALQLLVELYHIFGMDYPWEYVRWFQFFEYVYGIRAPGTLENRKLFDALKAVSLKT</sequence>
<evidence type="ECO:0000256" key="3">
    <source>
        <dbReference type="SAM" id="SignalP"/>
    </source>
</evidence>
<evidence type="ECO:0000256" key="1">
    <source>
        <dbReference type="SAM" id="MobiDB-lite"/>
    </source>
</evidence>
<feature type="transmembrane region" description="Helical" evidence="2">
    <location>
        <begin position="385"/>
        <end position="402"/>
    </location>
</feature>
<keyword evidence="2" id="KW-0812">Transmembrane</keyword>
<feature type="region of interest" description="Disordered" evidence="1">
    <location>
        <begin position="1181"/>
        <end position="1217"/>
    </location>
</feature>
<keyword evidence="5" id="KW-1185">Reference proteome</keyword>
<feature type="transmembrane region" description="Helical" evidence="2">
    <location>
        <begin position="121"/>
        <end position="143"/>
    </location>
</feature>
<feature type="transmembrane region" description="Helical" evidence="2">
    <location>
        <begin position="423"/>
        <end position="442"/>
    </location>
</feature>
<feature type="transmembrane region" description="Helical" evidence="2">
    <location>
        <begin position="342"/>
        <end position="365"/>
    </location>
</feature>
<reference evidence="4" key="1">
    <citation type="submission" date="2023-06" db="EMBL/GenBank/DDBJ databases">
        <title>Genomic analysis of the entomopathogenic nematode Steinernema hermaphroditum.</title>
        <authorList>
            <person name="Schwarz E.M."/>
            <person name="Heppert J.K."/>
            <person name="Baniya A."/>
            <person name="Schwartz H.T."/>
            <person name="Tan C.-H."/>
            <person name="Antoshechkin I."/>
            <person name="Sternberg P.W."/>
            <person name="Goodrich-Blair H."/>
            <person name="Dillman A.R."/>
        </authorList>
    </citation>
    <scope>NUCLEOTIDE SEQUENCE</scope>
    <source>
        <strain evidence="4">PS9179</strain>
        <tissue evidence="4">Whole animal</tissue>
    </source>
</reference>
<organism evidence="4 5">
    <name type="scientific">Steinernema hermaphroditum</name>
    <dbReference type="NCBI Taxonomy" id="289476"/>
    <lineage>
        <taxon>Eukaryota</taxon>
        <taxon>Metazoa</taxon>
        <taxon>Ecdysozoa</taxon>
        <taxon>Nematoda</taxon>
        <taxon>Chromadorea</taxon>
        <taxon>Rhabditida</taxon>
        <taxon>Tylenchina</taxon>
        <taxon>Panagrolaimomorpha</taxon>
        <taxon>Strongyloidoidea</taxon>
        <taxon>Steinernematidae</taxon>
        <taxon>Steinernema</taxon>
    </lineage>
</organism>
<gene>
    <name evidence="4" type="ORF">QR680_004648</name>
</gene>
<feature type="region of interest" description="Disordered" evidence="1">
    <location>
        <begin position="767"/>
        <end position="792"/>
    </location>
</feature>
<feature type="chain" id="PRO_5041263719" evidence="3">
    <location>
        <begin position="24"/>
        <end position="1476"/>
    </location>
</feature>
<feature type="transmembrane region" description="Helical" evidence="2">
    <location>
        <begin position="163"/>
        <end position="181"/>
    </location>
</feature>
<evidence type="ECO:0000313" key="4">
    <source>
        <dbReference type="EMBL" id="KAK0409604.1"/>
    </source>
</evidence>
<protein>
    <submittedName>
        <fullName evidence="4">Uncharacterized protein</fullName>
    </submittedName>
</protein>
<feature type="compositionally biased region" description="Acidic residues" evidence="1">
    <location>
        <begin position="1095"/>
        <end position="1141"/>
    </location>
</feature>
<dbReference type="Proteomes" id="UP001175271">
    <property type="component" value="Unassembled WGS sequence"/>
</dbReference>
<keyword evidence="2" id="KW-1133">Transmembrane helix</keyword>
<feature type="transmembrane region" description="Helical" evidence="2">
    <location>
        <begin position="462"/>
        <end position="483"/>
    </location>
</feature>
<feature type="signal peptide" evidence="3">
    <location>
        <begin position="1"/>
        <end position="23"/>
    </location>
</feature>